<sequence length="80" mass="9344">KDTLERATEPNLNLKGYLTNSYLHPIFKSEENEENEMGEWRDDDSLVLTKRHSKLNTPGASENSYIASPEYDEETYNYQL</sequence>
<proteinExistence type="predicted"/>
<accession>H9MB33</accession>
<feature type="non-terminal residue" evidence="2">
    <location>
        <position position="1"/>
    </location>
</feature>
<name>H9MB33_PINRA</name>
<evidence type="ECO:0000256" key="1">
    <source>
        <dbReference type="SAM" id="MobiDB-lite"/>
    </source>
</evidence>
<dbReference type="AlphaFoldDB" id="H9MB33"/>
<evidence type="ECO:0000313" key="2">
    <source>
        <dbReference type="EMBL" id="AEW08329.1"/>
    </source>
</evidence>
<reference evidence="2" key="1">
    <citation type="submission" date="2011-12" db="EMBL/GenBank/DDBJ databases">
        <title>Nucleotide Diversity and Divergence in the Loblolly Pine Gene Space.</title>
        <authorList>
            <person name="Neale D.B."/>
            <person name="Wegrzyn J.L."/>
            <person name="Lee J.M."/>
            <person name="Eckert A.J."/>
            <person name="Liechty J.D."/>
            <person name="Stevens K.A."/>
            <person name="Langley C.H."/>
        </authorList>
    </citation>
    <scope>NUCLEOTIDE SEQUENCE</scope>
    <source>
        <strain evidence="2">6161</strain>
        <tissue evidence="2">Megagametophyte</tissue>
    </source>
</reference>
<gene>
    <name evidence="2" type="ORF">2_6460_02</name>
</gene>
<organism evidence="2">
    <name type="scientific">Pinus radiata</name>
    <name type="common">Monterey pine</name>
    <name type="synonym">Pinus insignis</name>
    <dbReference type="NCBI Taxonomy" id="3347"/>
    <lineage>
        <taxon>Eukaryota</taxon>
        <taxon>Viridiplantae</taxon>
        <taxon>Streptophyta</taxon>
        <taxon>Embryophyta</taxon>
        <taxon>Tracheophyta</taxon>
        <taxon>Spermatophyta</taxon>
        <taxon>Pinopsida</taxon>
        <taxon>Pinidae</taxon>
        <taxon>Conifers I</taxon>
        <taxon>Pinales</taxon>
        <taxon>Pinaceae</taxon>
        <taxon>Pinus</taxon>
        <taxon>Pinus subgen. Pinus</taxon>
    </lineage>
</organism>
<feature type="compositionally biased region" description="Acidic residues" evidence="1">
    <location>
        <begin position="70"/>
        <end position="80"/>
    </location>
</feature>
<feature type="region of interest" description="Disordered" evidence="1">
    <location>
        <begin position="54"/>
        <end position="80"/>
    </location>
</feature>
<feature type="compositionally biased region" description="Polar residues" evidence="1">
    <location>
        <begin position="55"/>
        <end position="66"/>
    </location>
</feature>
<dbReference type="EMBL" id="JQ262779">
    <property type="protein sequence ID" value="AEW08329.1"/>
    <property type="molecule type" value="Genomic_DNA"/>
</dbReference>
<protein>
    <submittedName>
        <fullName evidence="2">Uncharacterized protein</fullName>
    </submittedName>
</protein>